<name>A0A447IH35_9HYPH</name>
<sequence length="164" mass="16915">MRIALAAAFCLALIAPATAEQWRYEGGATPIAWFDNGAAQFQFACRGGSLTMGFWVRKPDARLAGASAISVAITPDAAAGSAVSQAGNTSFAQDMPMVHLDGSSVIVRGPVARQWARIAQQARDTIGVAFVRVKSGGGVEGIDANIFGAKGSKTMIGRVLGECG</sequence>
<accession>A0A447IH35</accession>
<feature type="signal peptide" evidence="1">
    <location>
        <begin position="1"/>
        <end position="19"/>
    </location>
</feature>
<reference evidence="2 3" key="1">
    <citation type="submission" date="2018-12" db="EMBL/GenBank/DDBJ databases">
        <authorList>
            <person name="Criscuolo A."/>
        </authorList>
    </citation>
    <scope>NUCLEOTIDE SEQUENCE [LARGE SCALE GENOMIC DNA]</scope>
    <source>
        <strain evidence="2">ACIP1116281</strain>
    </source>
</reference>
<evidence type="ECO:0000313" key="3">
    <source>
        <dbReference type="Proteomes" id="UP000268844"/>
    </source>
</evidence>
<dbReference type="RefSeq" id="WP_126152328.1">
    <property type="nucleotide sequence ID" value="NZ_JBHTMH010000001.1"/>
</dbReference>
<proteinExistence type="predicted"/>
<evidence type="ECO:0000313" key="2">
    <source>
        <dbReference type="EMBL" id="VDS06818.1"/>
    </source>
</evidence>
<organism evidence="2 3">
    <name type="scientific">Devosia equisanguinis</name>
    <dbReference type="NCBI Taxonomy" id="2490941"/>
    <lineage>
        <taxon>Bacteria</taxon>
        <taxon>Pseudomonadati</taxon>
        <taxon>Pseudomonadota</taxon>
        <taxon>Alphaproteobacteria</taxon>
        <taxon>Hyphomicrobiales</taxon>
        <taxon>Devosiaceae</taxon>
        <taxon>Devosia</taxon>
    </lineage>
</organism>
<feature type="chain" id="PRO_5019255097" evidence="1">
    <location>
        <begin position="20"/>
        <end position="164"/>
    </location>
</feature>
<dbReference type="EMBL" id="UZWD01000076">
    <property type="protein sequence ID" value="VDS06818.1"/>
    <property type="molecule type" value="Genomic_DNA"/>
</dbReference>
<evidence type="ECO:0000256" key="1">
    <source>
        <dbReference type="SAM" id="SignalP"/>
    </source>
</evidence>
<dbReference type="AlphaFoldDB" id="A0A447IH35"/>
<keyword evidence="1" id="KW-0732">Signal</keyword>
<dbReference type="OrthoDB" id="7948714at2"/>
<keyword evidence="3" id="KW-1185">Reference proteome</keyword>
<gene>
    <name evidence="2" type="ORF">DEVEQU_03983</name>
</gene>
<protein>
    <submittedName>
        <fullName evidence="2">Uncharacterized protein</fullName>
    </submittedName>
</protein>
<dbReference type="Proteomes" id="UP000268844">
    <property type="component" value="Unassembled WGS sequence"/>
</dbReference>